<comment type="subcellular location">
    <subcellularLocation>
        <location evidence="1">Membrane</location>
        <topology evidence="1">Single-pass membrane protein</topology>
    </subcellularLocation>
</comment>
<evidence type="ECO:0000256" key="2">
    <source>
        <dbReference type="ARBA" id="ARBA00022692"/>
    </source>
</evidence>
<feature type="compositionally biased region" description="Low complexity" evidence="5">
    <location>
        <begin position="61"/>
        <end position="78"/>
    </location>
</feature>
<dbReference type="Pfam" id="PF03544">
    <property type="entry name" value="TonB_C"/>
    <property type="match status" value="1"/>
</dbReference>
<feature type="domain" description="TonB C-terminal" evidence="6">
    <location>
        <begin position="134"/>
        <end position="223"/>
    </location>
</feature>
<evidence type="ECO:0000256" key="1">
    <source>
        <dbReference type="ARBA" id="ARBA00004167"/>
    </source>
</evidence>
<dbReference type="NCBIfam" id="TIGR01352">
    <property type="entry name" value="tonB_Cterm"/>
    <property type="match status" value="1"/>
</dbReference>
<organism evidence="7 8">
    <name type="scientific">Novosphingobium humi</name>
    <dbReference type="NCBI Taxonomy" id="2282397"/>
    <lineage>
        <taxon>Bacteria</taxon>
        <taxon>Pseudomonadati</taxon>
        <taxon>Pseudomonadota</taxon>
        <taxon>Alphaproteobacteria</taxon>
        <taxon>Sphingomonadales</taxon>
        <taxon>Sphingomonadaceae</taxon>
        <taxon>Novosphingobium</taxon>
    </lineage>
</organism>
<feature type="region of interest" description="Disordered" evidence="5">
    <location>
        <begin position="61"/>
        <end position="95"/>
    </location>
</feature>
<evidence type="ECO:0000313" key="8">
    <source>
        <dbReference type="Proteomes" id="UP001218231"/>
    </source>
</evidence>
<dbReference type="InterPro" id="IPR006260">
    <property type="entry name" value="TonB/TolA_C"/>
</dbReference>
<proteinExistence type="predicted"/>
<geneLocation type="plasmid" evidence="7 8">
    <name>unnamed1</name>
</geneLocation>
<keyword evidence="3" id="KW-1133">Transmembrane helix</keyword>
<name>A0ABY7U1A8_9SPHN</name>
<reference evidence="7 8" key="1">
    <citation type="submission" date="2023-02" db="EMBL/GenBank/DDBJ databases">
        <title>Genome sequence of Novosphingobium humi KACC 19094.</title>
        <authorList>
            <person name="Kim S."/>
            <person name="Heo J."/>
            <person name="Kwon S.-W."/>
        </authorList>
    </citation>
    <scope>NUCLEOTIDE SEQUENCE [LARGE SCALE GENOMIC DNA]</scope>
    <source>
        <strain evidence="7 8">KACC 19094</strain>
        <plasmid evidence="7 8">unnamed1</plasmid>
    </source>
</reference>
<keyword evidence="8" id="KW-1185">Reference proteome</keyword>
<evidence type="ECO:0000259" key="6">
    <source>
        <dbReference type="PROSITE" id="PS52015"/>
    </source>
</evidence>
<evidence type="ECO:0000256" key="4">
    <source>
        <dbReference type="ARBA" id="ARBA00023136"/>
    </source>
</evidence>
<accession>A0ABY7U1A8</accession>
<protein>
    <submittedName>
        <fullName evidence="7">Energy transducer TonB</fullName>
    </submittedName>
</protein>
<evidence type="ECO:0000256" key="3">
    <source>
        <dbReference type="ARBA" id="ARBA00022989"/>
    </source>
</evidence>
<evidence type="ECO:0000256" key="5">
    <source>
        <dbReference type="SAM" id="MobiDB-lite"/>
    </source>
</evidence>
<dbReference type="SUPFAM" id="SSF74653">
    <property type="entry name" value="TolA/TonB C-terminal domain"/>
    <property type="match status" value="1"/>
</dbReference>
<keyword evidence="4" id="KW-0472">Membrane</keyword>
<keyword evidence="2" id="KW-0812">Transmembrane</keyword>
<keyword evidence="7" id="KW-0614">Plasmid</keyword>
<dbReference type="EMBL" id="CP117418">
    <property type="protein sequence ID" value="WCT79307.1"/>
    <property type="molecule type" value="Genomic_DNA"/>
</dbReference>
<feature type="compositionally biased region" description="Polar residues" evidence="5">
    <location>
        <begin position="80"/>
        <end position="94"/>
    </location>
</feature>
<dbReference type="InterPro" id="IPR037682">
    <property type="entry name" value="TonB_C"/>
</dbReference>
<dbReference type="Proteomes" id="UP001218231">
    <property type="component" value="Plasmid unnamed1"/>
</dbReference>
<sequence length="223" mass="22876">MGAPCRYGAAGRPLRRERLAGAGAAALVHGLALGAALAFSGNPSQPRQRDRAAITAITFSAPAPRPSGRGSAARPAAAIHQSQNPRPTGVSTGISIAAPPALSPTVAAIVAPVPPAPPPPVASHAAPPVKADLSAQRSAYLHRIWLRIMACRPGGLGLAGTVRLAFGLDDRGALARARVVGSSGVVLLDRAALQALRRAVPFPAPPEEMRTDMEDFEVEIRFG</sequence>
<dbReference type="Gene3D" id="3.30.1150.10">
    <property type="match status" value="1"/>
</dbReference>
<dbReference type="RefSeq" id="WP_273619584.1">
    <property type="nucleotide sequence ID" value="NZ_CP117418.1"/>
</dbReference>
<evidence type="ECO:0000313" key="7">
    <source>
        <dbReference type="EMBL" id="WCT79307.1"/>
    </source>
</evidence>
<dbReference type="PROSITE" id="PS52015">
    <property type="entry name" value="TONB_CTD"/>
    <property type="match status" value="1"/>
</dbReference>
<gene>
    <name evidence="7" type="ORF">PQ457_20130</name>
</gene>